<accession>A0ABD5XA22</accession>
<dbReference type="RefSeq" id="WP_267637413.1">
    <property type="nucleotide sequence ID" value="NZ_JAODIY010000009.1"/>
</dbReference>
<dbReference type="Proteomes" id="UP001596414">
    <property type="component" value="Unassembled WGS sequence"/>
</dbReference>
<evidence type="ECO:0000313" key="2">
    <source>
        <dbReference type="Proteomes" id="UP001596414"/>
    </source>
</evidence>
<dbReference type="AlphaFoldDB" id="A0ABD5XA22"/>
<evidence type="ECO:0008006" key="3">
    <source>
        <dbReference type="Google" id="ProtNLM"/>
    </source>
</evidence>
<reference evidence="1 2" key="1">
    <citation type="journal article" date="2014" name="Int. J. Syst. Evol. Microbiol.">
        <title>Complete genome sequence of Corynebacterium casei LMG S-19264T (=DSM 44701T), isolated from a smear-ripened cheese.</title>
        <authorList>
            <consortium name="US DOE Joint Genome Institute (JGI-PGF)"/>
            <person name="Walter F."/>
            <person name="Albersmeier A."/>
            <person name="Kalinowski J."/>
            <person name="Ruckert C."/>
        </authorList>
    </citation>
    <scope>NUCLEOTIDE SEQUENCE [LARGE SCALE GENOMIC DNA]</scope>
    <source>
        <strain evidence="1 2">CGMCC 4.7215</strain>
    </source>
</reference>
<sequence>MVEYSETEQQIIRSIFSDFKDAGVDFVIPRNYQQLPERVDGGDIDIVIRPDDLGAAVEISERYGFERRSTAVSRIKGLARRVLEYPQETIRLIRSDPTIVYSSIKDALLPDRDDFDELAAEYSEKKREQGNVIFHFMNHLAYKSPKNGRKVRVNPLVEDLLYKRSEYVEGVPIPAPPDELAHLVCRGVFKYEGKFPDYYINQCDKLKQDVLSNPESHQAFTQLLSLLFFEADDTVLSHIEDSRYNQIKPALISFSGY</sequence>
<comment type="caution">
    <text evidence="1">The sequence shown here is derived from an EMBL/GenBank/DDBJ whole genome shotgun (WGS) entry which is preliminary data.</text>
</comment>
<protein>
    <recommendedName>
        <fullName evidence="3">Nucleotidyltransferase</fullName>
    </recommendedName>
</protein>
<name>A0ABD5XA22_9EURY</name>
<organism evidence="1 2">
    <name type="scientific">Halovenus rubra</name>
    <dbReference type="NCBI Taxonomy" id="869890"/>
    <lineage>
        <taxon>Archaea</taxon>
        <taxon>Methanobacteriati</taxon>
        <taxon>Methanobacteriota</taxon>
        <taxon>Stenosarchaea group</taxon>
        <taxon>Halobacteria</taxon>
        <taxon>Halobacteriales</taxon>
        <taxon>Haloarculaceae</taxon>
        <taxon>Halovenus</taxon>
    </lineage>
</organism>
<dbReference type="EMBL" id="JBHSZQ010000047">
    <property type="protein sequence ID" value="MFC7126762.1"/>
    <property type="molecule type" value="Genomic_DNA"/>
</dbReference>
<evidence type="ECO:0000313" key="1">
    <source>
        <dbReference type="EMBL" id="MFC7126762.1"/>
    </source>
</evidence>
<proteinExistence type="predicted"/>
<gene>
    <name evidence="1" type="ORF">ACFQJ7_12130</name>
</gene>